<sequence>MGIQENDFQVGFALSDIETTMPSRHNKIKPNPRPLEEEKQIGGNGSHLSSSLPPPPSPKDEGDINDSSSHLSSPSSLSPTVCDYMELILISS</sequence>
<comment type="caution">
    <text evidence="2">The sequence shown here is derived from an EMBL/GenBank/DDBJ whole genome shotgun (WGS) entry which is preliminary data.</text>
</comment>
<dbReference type="Proteomes" id="UP000712600">
    <property type="component" value="Unassembled WGS sequence"/>
</dbReference>
<evidence type="ECO:0000313" key="2">
    <source>
        <dbReference type="EMBL" id="KAF3505676.1"/>
    </source>
</evidence>
<feature type="compositionally biased region" description="Low complexity" evidence="1">
    <location>
        <begin position="67"/>
        <end position="79"/>
    </location>
</feature>
<accession>A0A8S9NPN4</accession>
<name>A0A8S9NPN4_BRACR</name>
<evidence type="ECO:0000256" key="1">
    <source>
        <dbReference type="SAM" id="MobiDB-lite"/>
    </source>
</evidence>
<proteinExistence type="predicted"/>
<feature type="region of interest" description="Disordered" evidence="1">
    <location>
        <begin position="16"/>
        <end position="79"/>
    </location>
</feature>
<reference evidence="2" key="1">
    <citation type="submission" date="2019-12" db="EMBL/GenBank/DDBJ databases">
        <title>Genome sequencing and annotation of Brassica cretica.</title>
        <authorList>
            <person name="Studholme D.J."/>
            <person name="Sarris P."/>
        </authorList>
    </citation>
    <scope>NUCLEOTIDE SEQUENCE</scope>
    <source>
        <strain evidence="2">PFS-109/04</strain>
        <tissue evidence="2">Leaf</tissue>
    </source>
</reference>
<protein>
    <submittedName>
        <fullName evidence="2">Uncharacterized protein</fullName>
    </submittedName>
</protein>
<organism evidence="2 3">
    <name type="scientific">Brassica cretica</name>
    <name type="common">Mustard</name>
    <dbReference type="NCBI Taxonomy" id="69181"/>
    <lineage>
        <taxon>Eukaryota</taxon>
        <taxon>Viridiplantae</taxon>
        <taxon>Streptophyta</taxon>
        <taxon>Embryophyta</taxon>
        <taxon>Tracheophyta</taxon>
        <taxon>Spermatophyta</taxon>
        <taxon>Magnoliopsida</taxon>
        <taxon>eudicotyledons</taxon>
        <taxon>Gunneridae</taxon>
        <taxon>Pentapetalae</taxon>
        <taxon>rosids</taxon>
        <taxon>malvids</taxon>
        <taxon>Brassicales</taxon>
        <taxon>Brassicaceae</taxon>
        <taxon>Brassiceae</taxon>
        <taxon>Brassica</taxon>
    </lineage>
</organism>
<dbReference type="AlphaFoldDB" id="A0A8S9NPN4"/>
<dbReference type="EMBL" id="QGKX02001521">
    <property type="protein sequence ID" value="KAF3505676.1"/>
    <property type="molecule type" value="Genomic_DNA"/>
</dbReference>
<evidence type="ECO:0000313" key="3">
    <source>
        <dbReference type="Proteomes" id="UP000712600"/>
    </source>
</evidence>
<gene>
    <name evidence="2" type="ORF">F2Q69_00005702</name>
</gene>